<evidence type="ECO:0000256" key="2">
    <source>
        <dbReference type="ARBA" id="ARBA00022884"/>
    </source>
</evidence>
<dbReference type="InterPro" id="IPR005231">
    <property type="entry name" value="NAC_arc"/>
</dbReference>
<dbReference type="GO" id="GO:0003723">
    <property type="term" value="F:RNA binding"/>
    <property type="evidence" value="ECO:0007669"/>
    <property type="project" value="UniProtKB-UniRule"/>
</dbReference>
<dbReference type="AlphaFoldDB" id="A0A7J2THB9"/>
<evidence type="ECO:0000259" key="6">
    <source>
        <dbReference type="PROSITE" id="PS51151"/>
    </source>
</evidence>
<evidence type="ECO:0000256" key="4">
    <source>
        <dbReference type="HAMAP-Rule" id="MF_00814"/>
    </source>
</evidence>
<evidence type="ECO:0000256" key="1">
    <source>
        <dbReference type="ARBA" id="ARBA00022448"/>
    </source>
</evidence>
<sequence>MFPMNAKQMKKMMKQMGIEMEEIDAKEVIIRTGTEEIVFKNPSVTKISAKGIETFQIVGSYEVVKMAPQISEEDIRLVMEQAGVDEETAKKALIEANGDIAEAIMKLQK</sequence>
<dbReference type="CDD" id="cd14359">
    <property type="entry name" value="UBA_AeNAC"/>
    <property type="match status" value="1"/>
</dbReference>
<keyword evidence="3 4" id="KW-0653">Protein transport</keyword>
<organism evidence="7">
    <name type="scientific">Archaeoglobus fulgidus</name>
    <dbReference type="NCBI Taxonomy" id="2234"/>
    <lineage>
        <taxon>Archaea</taxon>
        <taxon>Methanobacteriati</taxon>
        <taxon>Methanobacteriota</taxon>
        <taxon>Archaeoglobi</taxon>
        <taxon>Archaeoglobales</taxon>
        <taxon>Archaeoglobaceae</taxon>
        <taxon>Archaeoglobus</taxon>
    </lineage>
</organism>
<comment type="similarity">
    <text evidence="4">Belongs to the NAC-alpha family.</text>
</comment>
<protein>
    <recommendedName>
        <fullName evidence="4 5">Nascent polypeptide-associated complex protein</fullName>
    </recommendedName>
</protein>
<evidence type="ECO:0000256" key="3">
    <source>
        <dbReference type="ARBA" id="ARBA00022927"/>
    </source>
</evidence>
<dbReference type="InterPro" id="IPR002715">
    <property type="entry name" value="Nas_poly-pep-assoc_cplx_dom"/>
</dbReference>
<comment type="function">
    <text evidence="4">Contacts the emerging nascent chain on the ribosome.</text>
</comment>
<feature type="domain" description="NAC-A/B" evidence="6">
    <location>
        <begin position="3"/>
        <end position="70"/>
    </location>
</feature>
<dbReference type="InterPro" id="IPR038187">
    <property type="entry name" value="NAC_A/B_dom_sf"/>
</dbReference>
<comment type="subunit">
    <text evidence="4">Homodimer. Interacts with the ribosome. Binds ribosomal RNA.</text>
</comment>
<dbReference type="PROSITE" id="PS51151">
    <property type="entry name" value="NAC_AB"/>
    <property type="match status" value="1"/>
</dbReference>
<dbReference type="InterPro" id="IPR044034">
    <property type="entry name" value="NAC-like_UBA"/>
</dbReference>
<reference evidence="7" key="1">
    <citation type="journal article" date="2020" name="mSystems">
        <title>Genome- and Community-Level Interaction Insights into Carbon Utilization and Element Cycling Functions of Hydrothermarchaeota in Hydrothermal Sediment.</title>
        <authorList>
            <person name="Zhou Z."/>
            <person name="Liu Y."/>
            <person name="Xu W."/>
            <person name="Pan J."/>
            <person name="Luo Z.H."/>
            <person name="Li M."/>
        </authorList>
    </citation>
    <scope>NUCLEOTIDE SEQUENCE [LARGE SCALE GENOMIC DNA]</scope>
    <source>
        <strain evidence="7">SpSt-26</strain>
    </source>
</reference>
<keyword evidence="1 4" id="KW-0813">Transport</keyword>
<keyword evidence="2 4" id="KW-0694">RNA-binding</keyword>
<dbReference type="NCBIfam" id="TIGR00264">
    <property type="entry name" value="archaeal-type nascent polypeptide-associated complex protein"/>
    <property type="match status" value="1"/>
</dbReference>
<dbReference type="SMART" id="SM01407">
    <property type="entry name" value="NAC"/>
    <property type="match status" value="1"/>
</dbReference>
<evidence type="ECO:0000256" key="5">
    <source>
        <dbReference type="NCBIfam" id="TIGR00264"/>
    </source>
</evidence>
<accession>A0A7J2THB9</accession>
<proteinExistence type="inferred from homology"/>
<dbReference type="EMBL" id="DSLA01000020">
    <property type="protein sequence ID" value="HEH34738.1"/>
    <property type="molecule type" value="Genomic_DNA"/>
</dbReference>
<evidence type="ECO:0000313" key="7">
    <source>
        <dbReference type="EMBL" id="HEH34738.1"/>
    </source>
</evidence>
<gene>
    <name evidence="4" type="primary">nac</name>
    <name evidence="7" type="ORF">ENP88_00985</name>
</gene>
<dbReference type="SUPFAM" id="SSF46934">
    <property type="entry name" value="UBA-like"/>
    <property type="match status" value="1"/>
</dbReference>
<dbReference type="Pfam" id="PF01849">
    <property type="entry name" value="NAC"/>
    <property type="match status" value="1"/>
</dbReference>
<dbReference type="InterPro" id="IPR009060">
    <property type="entry name" value="UBA-like_sf"/>
</dbReference>
<dbReference type="Gene3D" id="1.10.8.10">
    <property type="entry name" value="DNA helicase RuvA subunit, C-terminal domain"/>
    <property type="match status" value="1"/>
</dbReference>
<dbReference type="Gene3D" id="2.20.70.30">
    <property type="entry name" value="Nascent polypeptide-associated complex domain"/>
    <property type="match status" value="1"/>
</dbReference>
<dbReference type="HAMAP" id="MF_00814">
    <property type="entry name" value="NAC_arch"/>
    <property type="match status" value="1"/>
</dbReference>
<dbReference type="Pfam" id="PF19026">
    <property type="entry name" value="UBA_HYPK"/>
    <property type="match status" value="1"/>
</dbReference>
<comment type="caution">
    <text evidence="7">The sequence shown here is derived from an EMBL/GenBank/DDBJ whole genome shotgun (WGS) entry which is preliminary data.</text>
</comment>
<dbReference type="GO" id="GO:0015031">
    <property type="term" value="P:protein transport"/>
    <property type="evidence" value="ECO:0007669"/>
    <property type="project" value="UniProtKB-UniRule"/>
</dbReference>
<name>A0A7J2THB9_ARCFL</name>